<dbReference type="EMBL" id="CM026422">
    <property type="protein sequence ID" value="KAG0586016.1"/>
    <property type="molecule type" value="Genomic_DNA"/>
</dbReference>
<dbReference type="Pfam" id="PF00355">
    <property type="entry name" value="Rieske"/>
    <property type="match status" value="1"/>
</dbReference>
<dbReference type="GO" id="GO:0032441">
    <property type="term" value="F:pheophorbide a oxygenase activity"/>
    <property type="evidence" value="ECO:0007669"/>
    <property type="project" value="TreeGrafter"/>
</dbReference>
<keyword evidence="8" id="KW-0411">Iron-sulfur</keyword>
<keyword evidence="7" id="KW-0408">Iron</keyword>
<dbReference type="PANTHER" id="PTHR21266:SF24">
    <property type="entry name" value="PHEOPHORBIDE A OXYGENASE, CHLOROPLASTIC"/>
    <property type="match status" value="1"/>
</dbReference>
<evidence type="ECO:0000256" key="4">
    <source>
        <dbReference type="ARBA" id="ARBA00022714"/>
    </source>
</evidence>
<accession>A0A8T0ITA4</accession>
<evidence type="ECO:0000256" key="2">
    <source>
        <dbReference type="ARBA" id="ARBA00022528"/>
    </source>
</evidence>
<dbReference type="Pfam" id="PF08417">
    <property type="entry name" value="PaO"/>
    <property type="match status" value="1"/>
</dbReference>
<evidence type="ECO:0000313" key="13">
    <source>
        <dbReference type="Proteomes" id="UP000822688"/>
    </source>
</evidence>
<gene>
    <name evidence="12" type="ORF">KC19_2G056900</name>
</gene>
<dbReference type="Gene3D" id="2.102.10.10">
    <property type="entry name" value="Rieske [2Fe-2S] iron-sulphur domain"/>
    <property type="match status" value="1"/>
</dbReference>
<feature type="transmembrane region" description="Helical" evidence="10">
    <location>
        <begin position="554"/>
        <end position="574"/>
    </location>
</feature>
<evidence type="ECO:0000256" key="8">
    <source>
        <dbReference type="ARBA" id="ARBA00023014"/>
    </source>
</evidence>
<evidence type="ECO:0000256" key="6">
    <source>
        <dbReference type="ARBA" id="ARBA00022946"/>
    </source>
</evidence>
<keyword evidence="4" id="KW-0001">2Fe-2S</keyword>
<keyword evidence="3" id="KW-0934">Plastid</keyword>
<dbReference type="InterPro" id="IPR017941">
    <property type="entry name" value="Rieske_2Fe-2S"/>
</dbReference>
<name>A0A8T0ITA4_CERPU</name>
<proteinExistence type="predicted"/>
<dbReference type="GO" id="GO:0051537">
    <property type="term" value="F:2 iron, 2 sulfur cluster binding"/>
    <property type="evidence" value="ECO:0007669"/>
    <property type="project" value="UniProtKB-KW"/>
</dbReference>
<evidence type="ECO:0000256" key="7">
    <source>
        <dbReference type="ARBA" id="ARBA00023004"/>
    </source>
</evidence>
<dbReference type="GO" id="GO:0010277">
    <property type="term" value="F:chlorophyllide a oxygenase activity"/>
    <property type="evidence" value="ECO:0007669"/>
    <property type="project" value="InterPro"/>
</dbReference>
<dbReference type="SUPFAM" id="SSF50022">
    <property type="entry name" value="ISP domain"/>
    <property type="match status" value="1"/>
</dbReference>
<dbReference type="SUPFAM" id="SSF55961">
    <property type="entry name" value="Bet v1-like"/>
    <property type="match status" value="1"/>
</dbReference>
<evidence type="ECO:0000256" key="5">
    <source>
        <dbReference type="ARBA" id="ARBA00022723"/>
    </source>
</evidence>
<protein>
    <recommendedName>
        <fullName evidence="11">Rieske domain-containing protein</fullName>
    </recommendedName>
</protein>
<dbReference type="AlphaFoldDB" id="A0A8T0ITA4"/>
<dbReference type="InterPro" id="IPR013626">
    <property type="entry name" value="PaO"/>
</dbReference>
<feature type="region of interest" description="Disordered" evidence="9">
    <location>
        <begin position="103"/>
        <end position="140"/>
    </location>
</feature>
<sequence length="588" mass="65976">MQTLHTSVNVVEGLTGFQKHGGSWTHGSTAFEGRFGPSLPRRATVSRRSLKKRCCNSGVKLRQHRPVEASWSGSHHRPTSPLFGATILSWVYKSSNAGRSWIRSVSSPPRDNLDTTDQFQEPGTSDPSKEAESTSQTDNTSFDWKSNWYPVFPVIDADKTIPHAFQILGRKVVIWYDKEAAVWRTFLDMCPHRLAPFSEGRIDEQGCIQCCYHGWSFKGDGSCARIPQALGEGPEAKAARNNMARCVSFPTVVKQGMLFVWPDANGHELAKKTEPPVTPGIEDEGWYFYCTFRDLDHGYDTGMENLVDPSHVPVAHHGVNGGVMGKREMAAPIELEVTSQHPRGFEGQWNKPHGGKPSRHVFDAPARFTYRFFLKQPGAAGCTTTYCTPMAPGKCRILVINARNFMTQLSSGPEWWQLFPRWLDHQMMLNIFDGDLTLLHEQERNLRDVTNGHVEKWNKAFFMPTKADRYVGAFRQWLSRHGGNGVPYVTGSTLPPLVTKREDLLDRYHSHTKQCMCCSGALEGFKRAQTALYLVAGACIAVGAALAPTSQLRYLAVAVGVVSALLAWYFQSWIQMFYYKGWNHARLA</sequence>
<evidence type="ECO:0000256" key="9">
    <source>
        <dbReference type="SAM" id="MobiDB-lite"/>
    </source>
</evidence>
<keyword evidence="2" id="KW-0150">Chloroplast</keyword>
<evidence type="ECO:0000259" key="11">
    <source>
        <dbReference type="PROSITE" id="PS51296"/>
    </source>
</evidence>
<comment type="subcellular location">
    <subcellularLocation>
        <location evidence="1">Plastid</location>
        <location evidence="1">Chloroplast</location>
    </subcellularLocation>
</comment>
<feature type="transmembrane region" description="Helical" evidence="10">
    <location>
        <begin position="530"/>
        <end position="547"/>
    </location>
</feature>
<keyword evidence="10" id="KW-1133">Transmembrane helix</keyword>
<feature type="compositionally biased region" description="Polar residues" evidence="9">
    <location>
        <begin position="103"/>
        <end position="126"/>
    </location>
</feature>
<evidence type="ECO:0000313" key="12">
    <source>
        <dbReference type="EMBL" id="KAG0586016.1"/>
    </source>
</evidence>
<dbReference type="GO" id="GO:0009534">
    <property type="term" value="C:chloroplast thylakoid"/>
    <property type="evidence" value="ECO:0007669"/>
    <property type="project" value="TreeGrafter"/>
</dbReference>
<keyword evidence="6" id="KW-0809">Transit peptide</keyword>
<keyword evidence="5" id="KW-0479">Metal-binding</keyword>
<keyword evidence="10" id="KW-0472">Membrane</keyword>
<dbReference type="InterPro" id="IPR036922">
    <property type="entry name" value="Rieske_2Fe-2S_sf"/>
</dbReference>
<dbReference type="PANTHER" id="PTHR21266">
    <property type="entry name" value="IRON-SULFUR DOMAIN CONTAINING PROTEIN"/>
    <property type="match status" value="1"/>
</dbReference>
<dbReference type="InterPro" id="IPR050584">
    <property type="entry name" value="Cholesterol_7-desaturase"/>
</dbReference>
<evidence type="ECO:0000256" key="3">
    <source>
        <dbReference type="ARBA" id="ARBA00022640"/>
    </source>
</evidence>
<reference evidence="12" key="1">
    <citation type="submission" date="2020-06" db="EMBL/GenBank/DDBJ databases">
        <title>WGS assembly of Ceratodon purpureus strain R40.</title>
        <authorList>
            <person name="Carey S.B."/>
            <person name="Jenkins J."/>
            <person name="Shu S."/>
            <person name="Lovell J.T."/>
            <person name="Sreedasyam A."/>
            <person name="Maumus F."/>
            <person name="Tiley G.P."/>
            <person name="Fernandez-Pozo N."/>
            <person name="Barry K."/>
            <person name="Chen C."/>
            <person name="Wang M."/>
            <person name="Lipzen A."/>
            <person name="Daum C."/>
            <person name="Saski C.A."/>
            <person name="Payton A.C."/>
            <person name="Mcbreen J.C."/>
            <person name="Conrad R.E."/>
            <person name="Kollar L.M."/>
            <person name="Olsson S."/>
            <person name="Huttunen S."/>
            <person name="Landis J.B."/>
            <person name="Wickett N.J."/>
            <person name="Johnson M.G."/>
            <person name="Rensing S.A."/>
            <person name="Grimwood J."/>
            <person name="Schmutz J."/>
            <person name="Mcdaniel S.F."/>
        </authorList>
    </citation>
    <scope>NUCLEOTIDE SEQUENCE</scope>
    <source>
        <strain evidence="12">R40</strain>
    </source>
</reference>
<keyword evidence="10" id="KW-0812">Transmembrane</keyword>
<dbReference type="Gene3D" id="3.90.380.10">
    <property type="entry name" value="Naphthalene 1,2-dioxygenase Alpha Subunit, Chain A, domain 1"/>
    <property type="match status" value="1"/>
</dbReference>
<dbReference type="Proteomes" id="UP000822688">
    <property type="component" value="Chromosome 2"/>
</dbReference>
<evidence type="ECO:0000256" key="10">
    <source>
        <dbReference type="SAM" id="Phobius"/>
    </source>
</evidence>
<dbReference type="GO" id="GO:0046872">
    <property type="term" value="F:metal ion binding"/>
    <property type="evidence" value="ECO:0007669"/>
    <property type="project" value="UniProtKB-KW"/>
</dbReference>
<comment type="caution">
    <text evidence="12">The sequence shown here is derived from an EMBL/GenBank/DDBJ whole genome shotgun (WGS) entry which is preliminary data.</text>
</comment>
<dbReference type="PROSITE" id="PS51296">
    <property type="entry name" value="RIESKE"/>
    <property type="match status" value="1"/>
</dbReference>
<organism evidence="12 13">
    <name type="scientific">Ceratodon purpureus</name>
    <name type="common">Fire moss</name>
    <name type="synonym">Dicranum purpureum</name>
    <dbReference type="NCBI Taxonomy" id="3225"/>
    <lineage>
        <taxon>Eukaryota</taxon>
        <taxon>Viridiplantae</taxon>
        <taxon>Streptophyta</taxon>
        <taxon>Embryophyta</taxon>
        <taxon>Bryophyta</taxon>
        <taxon>Bryophytina</taxon>
        <taxon>Bryopsida</taxon>
        <taxon>Dicranidae</taxon>
        <taxon>Pseudoditrichales</taxon>
        <taxon>Ditrichaceae</taxon>
        <taxon>Ceratodon</taxon>
    </lineage>
</organism>
<feature type="domain" description="Rieske" evidence="11">
    <location>
        <begin position="148"/>
        <end position="260"/>
    </location>
</feature>
<keyword evidence="13" id="KW-1185">Reference proteome</keyword>
<evidence type="ECO:0000256" key="1">
    <source>
        <dbReference type="ARBA" id="ARBA00004229"/>
    </source>
</evidence>